<name>A0A1G9BW48_9ACTN</name>
<proteinExistence type="predicted"/>
<sequence>MGFRAGARARQDVPVSNSADPHPTRIAGYDGGPLTHQPQLLDEPLFWLGHLTSCADSEEAAELLYGADYDATDEFGRQLWERAEWPAFTVPLAGDHRLHVKSQNPYRSRPSSSRSCVSTR</sequence>
<evidence type="ECO:0000313" key="3">
    <source>
        <dbReference type="Proteomes" id="UP000199155"/>
    </source>
</evidence>
<reference evidence="2 3" key="1">
    <citation type="submission" date="2016-10" db="EMBL/GenBank/DDBJ databases">
        <authorList>
            <person name="de Groot N.N."/>
        </authorList>
    </citation>
    <scope>NUCLEOTIDE SEQUENCE [LARGE SCALE GENOMIC DNA]</scope>
    <source>
        <strain evidence="2 3">CGMCC 4.5727</strain>
    </source>
</reference>
<feature type="compositionally biased region" description="Low complexity" evidence="1">
    <location>
        <begin position="107"/>
        <end position="120"/>
    </location>
</feature>
<keyword evidence="3" id="KW-1185">Reference proteome</keyword>
<organism evidence="2 3">
    <name type="scientific">Streptomyces indicus</name>
    <dbReference type="NCBI Taxonomy" id="417292"/>
    <lineage>
        <taxon>Bacteria</taxon>
        <taxon>Bacillati</taxon>
        <taxon>Actinomycetota</taxon>
        <taxon>Actinomycetes</taxon>
        <taxon>Kitasatosporales</taxon>
        <taxon>Streptomycetaceae</taxon>
        <taxon>Streptomyces</taxon>
    </lineage>
</organism>
<evidence type="ECO:0000313" key="2">
    <source>
        <dbReference type="EMBL" id="SDK43637.1"/>
    </source>
</evidence>
<evidence type="ECO:0000256" key="1">
    <source>
        <dbReference type="SAM" id="MobiDB-lite"/>
    </source>
</evidence>
<accession>A0A1G9BW48</accession>
<dbReference type="EMBL" id="FNFF01000007">
    <property type="protein sequence ID" value="SDK43637.1"/>
    <property type="molecule type" value="Genomic_DNA"/>
</dbReference>
<gene>
    <name evidence="2" type="ORF">SAMN05421806_107275</name>
</gene>
<dbReference type="STRING" id="417292.SAMN05421806_107275"/>
<dbReference type="Proteomes" id="UP000199155">
    <property type="component" value="Unassembled WGS sequence"/>
</dbReference>
<feature type="region of interest" description="Disordered" evidence="1">
    <location>
        <begin position="100"/>
        <end position="120"/>
    </location>
</feature>
<feature type="region of interest" description="Disordered" evidence="1">
    <location>
        <begin position="1"/>
        <end position="34"/>
    </location>
</feature>
<dbReference type="AlphaFoldDB" id="A0A1G9BW48"/>
<protein>
    <submittedName>
        <fullName evidence="2">Uncharacterized protein</fullName>
    </submittedName>
</protein>